<dbReference type="Proteomes" id="UP000646478">
    <property type="component" value="Unassembled WGS sequence"/>
</dbReference>
<keyword evidence="2" id="KW-1185">Reference proteome</keyword>
<organism evidence="1 2">
    <name type="scientific">Brucella endophytica</name>
    <dbReference type="NCBI Taxonomy" id="1963359"/>
    <lineage>
        <taxon>Bacteria</taxon>
        <taxon>Pseudomonadati</taxon>
        <taxon>Pseudomonadota</taxon>
        <taxon>Alphaproteobacteria</taxon>
        <taxon>Hyphomicrobiales</taxon>
        <taxon>Brucellaceae</taxon>
        <taxon>Brucella/Ochrobactrum group</taxon>
        <taxon>Brucella</taxon>
    </lineage>
</organism>
<name>A0A916WAX6_9HYPH</name>
<dbReference type="Pfam" id="PF19551">
    <property type="entry name" value="DUF6074"/>
    <property type="match status" value="1"/>
</dbReference>
<sequence>MPTDNLPLFSWQPPRQVIVFPMVKRVGRIREVAAKMLDKPTERAAVHYRSQVTDSVIRSLERAGIPEKEQDEQLGAFWEAVQHEMIRLSYSGYGTGGAA</sequence>
<protein>
    <submittedName>
        <fullName evidence="1">Uncharacterized protein</fullName>
    </submittedName>
</protein>
<evidence type="ECO:0000313" key="2">
    <source>
        <dbReference type="Proteomes" id="UP000646478"/>
    </source>
</evidence>
<dbReference type="InterPro" id="IPR045720">
    <property type="entry name" value="DUF6074"/>
</dbReference>
<dbReference type="RefSeq" id="WP_188821293.1">
    <property type="nucleotide sequence ID" value="NZ_BMHH01000002.1"/>
</dbReference>
<dbReference type="EMBL" id="BMHH01000002">
    <property type="protein sequence ID" value="GGA81291.1"/>
    <property type="molecule type" value="Genomic_DNA"/>
</dbReference>
<evidence type="ECO:0000313" key="1">
    <source>
        <dbReference type="EMBL" id="GGA81291.1"/>
    </source>
</evidence>
<proteinExistence type="predicted"/>
<reference evidence="1" key="1">
    <citation type="journal article" date="2014" name="Int. J. Syst. Evol. Microbiol.">
        <title>Complete genome sequence of Corynebacterium casei LMG S-19264T (=DSM 44701T), isolated from a smear-ripened cheese.</title>
        <authorList>
            <consortium name="US DOE Joint Genome Institute (JGI-PGF)"/>
            <person name="Walter F."/>
            <person name="Albersmeier A."/>
            <person name="Kalinowski J."/>
            <person name="Ruckert C."/>
        </authorList>
    </citation>
    <scope>NUCLEOTIDE SEQUENCE</scope>
    <source>
        <strain evidence="1">CGMCC 1.15082</strain>
    </source>
</reference>
<reference evidence="1" key="2">
    <citation type="submission" date="2020-09" db="EMBL/GenBank/DDBJ databases">
        <authorList>
            <person name="Sun Q."/>
            <person name="Zhou Y."/>
        </authorList>
    </citation>
    <scope>NUCLEOTIDE SEQUENCE</scope>
    <source>
        <strain evidence="1">CGMCC 1.15082</strain>
    </source>
</reference>
<gene>
    <name evidence="1" type="ORF">GCM10011491_05720</name>
</gene>
<accession>A0A916WAX6</accession>
<comment type="caution">
    <text evidence="1">The sequence shown here is derived from an EMBL/GenBank/DDBJ whole genome shotgun (WGS) entry which is preliminary data.</text>
</comment>
<dbReference type="AlphaFoldDB" id="A0A916WAX6"/>